<dbReference type="RefSeq" id="WP_139225449.1">
    <property type="nucleotide sequence ID" value="NZ_FORC01000002.1"/>
</dbReference>
<feature type="transmembrane region" description="Helical" evidence="1">
    <location>
        <begin position="20"/>
        <end position="40"/>
    </location>
</feature>
<feature type="transmembrane region" description="Helical" evidence="1">
    <location>
        <begin position="398"/>
        <end position="415"/>
    </location>
</feature>
<keyword evidence="1" id="KW-1133">Transmembrane helix</keyword>
<organism evidence="2 3">
    <name type="scientific">Phytopseudomonas argentinensis</name>
    <dbReference type="NCBI Taxonomy" id="289370"/>
    <lineage>
        <taxon>Bacteria</taxon>
        <taxon>Pseudomonadati</taxon>
        <taxon>Pseudomonadota</taxon>
        <taxon>Gammaproteobacteria</taxon>
        <taxon>Pseudomonadales</taxon>
        <taxon>Pseudomonadaceae</taxon>
        <taxon>Phytopseudomonas</taxon>
    </lineage>
</organism>
<feature type="transmembrane region" description="Helical" evidence="1">
    <location>
        <begin position="73"/>
        <end position="94"/>
    </location>
</feature>
<feature type="transmembrane region" description="Helical" evidence="1">
    <location>
        <begin position="170"/>
        <end position="193"/>
    </location>
</feature>
<sequence length="419" mass="47002">MITSGIARHRPILEGVWSNSMLAAKACLVLAVGFYCLHVLRNINPVFAVLGPLFSVFGCFLVGRRSGYDGSGILVLSFFALSSCLPIIYSYFWFPDEQYAQAIFRYYYMVPVFLFFLTALRSEELLLLLFRVYVVFICLGALSLVFQVMHGPISWFSEASSRDGLVRYSSLVGSLTAYGVYSVFALPMLVFFSSKFVRAIVFLLIAVGMLLSLQKAAVVNLLVFFIIYFFYGSVRVKLMLLAAAVMLIISVVISYFLNVPYLVSVVDNIFRLNENAVVTDYTVMESILQRVWLLPSVLYESYGPEGMLWGVGLVGASGTLGFENYPMSHNGIFDLLFVGGVFNCMVFIACACWMWVRIRQYTKLYNSVIGTAMQCMLLLFLINFLFAGVLYLQPYGAIVFYALFAFCCGVWGPAYQATE</sequence>
<reference evidence="3" key="1">
    <citation type="submission" date="2016-10" db="EMBL/GenBank/DDBJ databases">
        <authorList>
            <person name="Varghese N."/>
            <person name="Submissions S."/>
        </authorList>
    </citation>
    <scope>NUCLEOTIDE SEQUENCE [LARGE SCALE GENOMIC DNA]</scope>
    <source>
        <strain evidence="3">LMG 22563</strain>
    </source>
</reference>
<keyword evidence="1" id="KW-0812">Transmembrane</keyword>
<name>A0A1I3L0B5_9GAMM</name>
<evidence type="ECO:0008006" key="4">
    <source>
        <dbReference type="Google" id="ProtNLM"/>
    </source>
</evidence>
<evidence type="ECO:0000256" key="1">
    <source>
        <dbReference type="SAM" id="Phobius"/>
    </source>
</evidence>
<feature type="transmembrane region" description="Helical" evidence="1">
    <location>
        <begin position="199"/>
        <end position="231"/>
    </location>
</feature>
<proteinExistence type="predicted"/>
<evidence type="ECO:0000313" key="3">
    <source>
        <dbReference type="Proteomes" id="UP000183018"/>
    </source>
</evidence>
<evidence type="ECO:0000313" key="2">
    <source>
        <dbReference type="EMBL" id="SFI78189.1"/>
    </source>
</evidence>
<keyword evidence="3" id="KW-1185">Reference proteome</keyword>
<dbReference type="STRING" id="289370.SAMN05216602_2824"/>
<dbReference type="AlphaFoldDB" id="A0A1I3L0B5"/>
<feature type="transmembrane region" description="Helical" evidence="1">
    <location>
        <begin position="128"/>
        <end position="149"/>
    </location>
</feature>
<dbReference type="EMBL" id="FORC01000002">
    <property type="protein sequence ID" value="SFI78189.1"/>
    <property type="molecule type" value="Genomic_DNA"/>
</dbReference>
<keyword evidence="1" id="KW-0472">Membrane</keyword>
<protein>
    <recommendedName>
        <fullName evidence="4">O-antigen ligase family protein</fullName>
    </recommendedName>
</protein>
<feature type="transmembrane region" description="Helical" evidence="1">
    <location>
        <begin position="47"/>
        <end position="67"/>
    </location>
</feature>
<feature type="transmembrane region" description="Helical" evidence="1">
    <location>
        <begin position="238"/>
        <end position="257"/>
    </location>
</feature>
<feature type="transmembrane region" description="Helical" evidence="1">
    <location>
        <begin position="368"/>
        <end position="392"/>
    </location>
</feature>
<gene>
    <name evidence="2" type="ORF">SAMN05216602_2824</name>
</gene>
<dbReference type="OrthoDB" id="7033670at2"/>
<accession>A0A1I3L0B5</accession>
<dbReference type="Proteomes" id="UP000183018">
    <property type="component" value="Unassembled WGS sequence"/>
</dbReference>
<feature type="transmembrane region" description="Helical" evidence="1">
    <location>
        <begin position="106"/>
        <end position="122"/>
    </location>
</feature>
<feature type="transmembrane region" description="Helical" evidence="1">
    <location>
        <begin position="335"/>
        <end position="356"/>
    </location>
</feature>